<gene>
    <name evidence="7" type="primary">murI</name>
    <name evidence="8" type="ORF">SAMN04487884_101114</name>
</gene>
<feature type="binding site" evidence="7">
    <location>
        <begin position="7"/>
        <end position="8"/>
    </location>
    <ligand>
        <name>substrate</name>
    </ligand>
</feature>
<accession>A0A1H9KNF1</accession>
<dbReference type="HAMAP" id="MF_00258">
    <property type="entry name" value="Glu_racemase"/>
    <property type="match status" value="1"/>
</dbReference>
<organism evidence="8 9">
    <name type="scientific">Butyrivibrio fibrisolvens</name>
    <dbReference type="NCBI Taxonomy" id="831"/>
    <lineage>
        <taxon>Bacteria</taxon>
        <taxon>Bacillati</taxon>
        <taxon>Bacillota</taxon>
        <taxon>Clostridia</taxon>
        <taxon>Lachnospirales</taxon>
        <taxon>Lachnospiraceae</taxon>
        <taxon>Butyrivibrio</taxon>
    </lineage>
</organism>
<evidence type="ECO:0000256" key="4">
    <source>
        <dbReference type="ARBA" id="ARBA00022984"/>
    </source>
</evidence>
<dbReference type="UniPathway" id="UPA00219"/>
<dbReference type="InterPro" id="IPR001920">
    <property type="entry name" value="Asp/Glu_race"/>
</dbReference>
<comment type="function">
    <text evidence="7">Provides the (R)-glutamate required for cell wall biosynthesis.</text>
</comment>
<dbReference type="InterPro" id="IPR015942">
    <property type="entry name" value="Asp/Glu/hydantoin_racemase"/>
</dbReference>
<keyword evidence="6 7" id="KW-0961">Cell wall biogenesis/degradation</keyword>
<evidence type="ECO:0000256" key="3">
    <source>
        <dbReference type="ARBA" id="ARBA00022960"/>
    </source>
</evidence>
<dbReference type="GO" id="GO:0008881">
    <property type="term" value="F:glutamate racemase activity"/>
    <property type="evidence" value="ECO:0007669"/>
    <property type="project" value="UniProtKB-UniRule"/>
</dbReference>
<evidence type="ECO:0000256" key="5">
    <source>
        <dbReference type="ARBA" id="ARBA00023235"/>
    </source>
</evidence>
<dbReference type="RefSeq" id="WP_034464230.1">
    <property type="nucleotide sequence ID" value="NZ_FOGJ01000001.1"/>
</dbReference>
<protein>
    <recommendedName>
        <fullName evidence="2 7">Glutamate racemase</fullName>
        <ecNumber evidence="2 7">5.1.1.3</ecNumber>
    </recommendedName>
</protein>
<dbReference type="GO" id="GO:0071555">
    <property type="term" value="P:cell wall organization"/>
    <property type="evidence" value="ECO:0007669"/>
    <property type="project" value="UniProtKB-KW"/>
</dbReference>
<dbReference type="EC" id="5.1.1.3" evidence="2 7"/>
<evidence type="ECO:0000256" key="7">
    <source>
        <dbReference type="HAMAP-Rule" id="MF_00258"/>
    </source>
</evidence>
<evidence type="ECO:0000256" key="2">
    <source>
        <dbReference type="ARBA" id="ARBA00013090"/>
    </source>
</evidence>
<dbReference type="AlphaFoldDB" id="A0A1H9KNF1"/>
<evidence type="ECO:0000313" key="8">
    <source>
        <dbReference type="EMBL" id="SER00599.1"/>
    </source>
</evidence>
<dbReference type="PROSITE" id="PS00923">
    <property type="entry name" value="ASP_GLU_RACEMASE_1"/>
    <property type="match status" value="1"/>
</dbReference>
<dbReference type="NCBIfam" id="TIGR00067">
    <property type="entry name" value="glut_race"/>
    <property type="match status" value="1"/>
</dbReference>
<keyword evidence="5 7" id="KW-0413">Isomerase</keyword>
<dbReference type="PANTHER" id="PTHR21198">
    <property type="entry name" value="GLUTAMATE RACEMASE"/>
    <property type="match status" value="1"/>
</dbReference>
<feature type="active site" description="Proton donor/acceptor" evidence="7">
    <location>
        <position position="181"/>
    </location>
</feature>
<evidence type="ECO:0000256" key="6">
    <source>
        <dbReference type="ARBA" id="ARBA00023316"/>
    </source>
</evidence>
<dbReference type="EMBL" id="FOGJ01000001">
    <property type="protein sequence ID" value="SER00599.1"/>
    <property type="molecule type" value="Genomic_DNA"/>
</dbReference>
<reference evidence="8 9" key="1">
    <citation type="submission" date="2016-10" db="EMBL/GenBank/DDBJ databases">
        <authorList>
            <person name="de Groot N.N."/>
        </authorList>
    </citation>
    <scope>NUCLEOTIDE SEQUENCE [LARGE SCALE GENOMIC DNA]</scope>
    <source>
        <strain evidence="8 9">AR40</strain>
    </source>
</reference>
<dbReference type="InterPro" id="IPR004391">
    <property type="entry name" value="Glu_race"/>
</dbReference>
<sequence>MKIGIFDSGFGGLSVLHEAYHRLGATEYLFYADLDHVPYGLKTSDQIKDYTRHITRFLIDKGADAIVIACNTATAVAVEDLRREFSLPILGMEPAVKPAVEETSSKKRILVIATPVTIREKKLSHLLERVDEDHRVDLLAMPHLVTFAENEQFEGPEVDEYIHEQFASFDLSKYQALVLGCTHFNYFKPSYKKVFGDDIHLIDGNVGTIRHLADVCGLEYNAREAARVSFSDTDSMLHDIETQYFVSGNPITEKNLLNHVLRMHNRLEAVRDL</sequence>
<evidence type="ECO:0000256" key="1">
    <source>
        <dbReference type="ARBA" id="ARBA00001602"/>
    </source>
</evidence>
<dbReference type="eggNOG" id="COG0796">
    <property type="taxonomic scope" value="Bacteria"/>
</dbReference>
<dbReference type="OrthoDB" id="9801055at2"/>
<proteinExistence type="inferred from homology"/>
<feature type="binding site" evidence="7">
    <location>
        <begin position="71"/>
        <end position="72"/>
    </location>
    <ligand>
        <name>substrate</name>
    </ligand>
</feature>
<keyword evidence="3 7" id="KW-0133">Cell shape</keyword>
<dbReference type="PANTHER" id="PTHR21198:SF3">
    <property type="entry name" value="GLUTAMATE RACEMASE"/>
    <property type="match status" value="1"/>
</dbReference>
<comment type="pathway">
    <text evidence="7">Cell wall biogenesis; peptidoglycan biosynthesis.</text>
</comment>
<name>A0A1H9KNF1_BUTFI</name>
<dbReference type="Gene3D" id="3.40.50.1860">
    <property type="match status" value="2"/>
</dbReference>
<feature type="binding site" evidence="7">
    <location>
        <begin position="182"/>
        <end position="183"/>
    </location>
    <ligand>
        <name>substrate</name>
    </ligand>
</feature>
<dbReference type="Pfam" id="PF01177">
    <property type="entry name" value="Asp_Glu_race"/>
    <property type="match status" value="1"/>
</dbReference>
<feature type="binding site" evidence="7">
    <location>
        <begin position="39"/>
        <end position="40"/>
    </location>
    <ligand>
        <name>substrate</name>
    </ligand>
</feature>
<keyword evidence="4 7" id="KW-0573">Peptidoglycan synthesis</keyword>
<evidence type="ECO:0000313" key="9">
    <source>
        <dbReference type="Proteomes" id="UP000182584"/>
    </source>
</evidence>
<comment type="catalytic activity">
    <reaction evidence="1 7">
        <text>L-glutamate = D-glutamate</text>
        <dbReference type="Rhea" id="RHEA:12813"/>
        <dbReference type="ChEBI" id="CHEBI:29985"/>
        <dbReference type="ChEBI" id="CHEBI:29986"/>
        <dbReference type="EC" id="5.1.1.3"/>
    </reaction>
</comment>
<feature type="active site" description="Proton donor/acceptor" evidence="7">
    <location>
        <position position="70"/>
    </location>
</feature>
<comment type="similarity">
    <text evidence="7">Belongs to the aspartate/glutamate racemases family.</text>
</comment>
<dbReference type="GO" id="GO:0008360">
    <property type="term" value="P:regulation of cell shape"/>
    <property type="evidence" value="ECO:0007669"/>
    <property type="project" value="UniProtKB-KW"/>
</dbReference>
<dbReference type="SUPFAM" id="SSF53681">
    <property type="entry name" value="Aspartate/glutamate racemase"/>
    <property type="match status" value="2"/>
</dbReference>
<dbReference type="InterPro" id="IPR018187">
    <property type="entry name" value="Asp/Glu_racemase_AS_1"/>
</dbReference>
<dbReference type="GO" id="GO:0009252">
    <property type="term" value="P:peptidoglycan biosynthetic process"/>
    <property type="evidence" value="ECO:0007669"/>
    <property type="project" value="UniProtKB-UniRule"/>
</dbReference>
<dbReference type="Proteomes" id="UP000182584">
    <property type="component" value="Unassembled WGS sequence"/>
</dbReference>